<reference evidence="1" key="1">
    <citation type="submission" date="2016-04" db="EMBL/GenBank/DDBJ databases">
        <authorList>
            <person name="Calderon-Fernandez G.M.Sr."/>
        </authorList>
    </citation>
    <scope>NUCLEOTIDE SEQUENCE</scope>
    <source>
        <strain evidence="1">Int1</strain>
        <tissue evidence="1">Integument</tissue>
    </source>
</reference>
<dbReference type="AlphaFoldDB" id="A0A161MAD2"/>
<dbReference type="EMBL" id="GEMB01003425">
    <property type="protein sequence ID" value="JAR99790.1"/>
    <property type="molecule type" value="Transcribed_RNA"/>
</dbReference>
<evidence type="ECO:0000313" key="1">
    <source>
        <dbReference type="EMBL" id="JAR99790.1"/>
    </source>
</evidence>
<accession>A0A161MAD2</accession>
<protein>
    <submittedName>
        <fullName evidence="1">Spermatogenesis-associated protein 20 isoform x1</fullName>
    </submittedName>
</protein>
<organism evidence="1">
    <name type="scientific">Triatoma infestans</name>
    <name type="common">Assassin bug</name>
    <dbReference type="NCBI Taxonomy" id="30076"/>
    <lineage>
        <taxon>Eukaryota</taxon>
        <taxon>Metazoa</taxon>
        <taxon>Ecdysozoa</taxon>
        <taxon>Arthropoda</taxon>
        <taxon>Hexapoda</taxon>
        <taxon>Insecta</taxon>
        <taxon>Pterygota</taxon>
        <taxon>Neoptera</taxon>
        <taxon>Paraneoptera</taxon>
        <taxon>Hemiptera</taxon>
        <taxon>Heteroptera</taxon>
        <taxon>Panheteroptera</taxon>
        <taxon>Cimicomorpha</taxon>
        <taxon>Reduviidae</taxon>
        <taxon>Triatominae</taxon>
        <taxon>Triatoma</taxon>
    </lineage>
</organism>
<proteinExistence type="predicted"/>
<sequence>MVLTQKVVITGTLENSETSELISVLRKGLVPGLIVMTTGEPDSFVCHKNGAINKMKPLNGRQAAYVCRGHTCTLPITSPSDLAIQLNI</sequence>
<name>A0A161MAD2_TRIIF</name>
<reference evidence="1" key="2">
    <citation type="journal article" date="2017" name="J. Med. Entomol.">
        <title>Transcriptome Analysis of the Triatoma infestans (Hemiptera: Reduviidae) Integument.</title>
        <authorList>
            <person name="Calderon-Fernandez G.M."/>
            <person name="Moriconi D.E."/>
            <person name="Dulbecco A.B."/>
            <person name="Juarez M.P."/>
        </authorList>
    </citation>
    <scope>NUCLEOTIDE SEQUENCE</scope>
    <source>
        <strain evidence="1">Int1</strain>
        <tissue evidence="1">Integument</tissue>
    </source>
</reference>